<dbReference type="EMBL" id="CP012288">
    <property type="protein sequence ID" value="AMV68078.1"/>
    <property type="molecule type" value="Genomic_DNA"/>
</dbReference>
<gene>
    <name evidence="1" type="ORF">ADU70_0571</name>
    <name evidence="2" type="ORF">ADU72_2157</name>
</gene>
<evidence type="ECO:0000313" key="1">
    <source>
        <dbReference type="EMBL" id="AMV62071.1"/>
    </source>
</evidence>
<dbReference type="EMBL" id="CP012275">
    <property type="protein sequence ID" value="AMV62071.1"/>
    <property type="molecule type" value="Genomic_DNA"/>
</dbReference>
<dbReference type="OrthoDB" id="2189687at2"/>
<dbReference type="RefSeq" id="WP_046871098.1">
    <property type="nucleotide sequence ID" value="NZ_BAAAXI010000187.1"/>
</dbReference>
<proteinExistence type="predicted"/>
<evidence type="ECO:0000313" key="3">
    <source>
        <dbReference type="Proteomes" id="UP000076244"/>
    </source>
</evidence>
<name>A0A143B2C5_9LACO</name>
<protein>
    <submittedName>
        <fullName evidence="1">RibT protein</fullName>
    </submittedName>
</protein>
<dbReference type="GeneID" id="57277316"/>
<evidence type="ECO:0000313" key="4">
    <source>
        <dbReference type="Proteomes" id="UP000076405"/>
    </source>
</evidence>
<evidence type="ECO:0000313" key="2">
    <source>
        <dbReference type="EMBL" id="AMV68078.1"/>
    </source>
</evidence>
<dbReference type="Proteomes" id="UP000076405">
    <property type="component" value="Chromosome"/>
</dbReference>
<organism evidence="1 4">
    <name type="scientific">Pediococcus damnosus</name>
    <dbReference type="NCBI Taxonomy" id="51663"/>
    <lineage>
        <taxon>Bacteria</taxon>
        <taxon>Bacillati</taxon>
        <taxon>Bacillota</taxon>
        <taxon>Bacilli</taxon>
        <taxon>Lactobacillales</taxon>
        <taxon>Lactobacillaceae</taxon>
        <taxon>Pediococcus</taxon>
    </lineage>
</organism>
<dbReference type="Proteomes" id="UP000076244">
    <property type="component" value="Chromosome"/>
</dbReference>
<keyword evidence="3" id="KW-1185">Reference proteome</keyword>
<dbReference type="AlphaFoldDB" id="A0A143B2C5"/>
<dbReference type="KEGG" id="pdm:ADU72_2157"/>
<accession>A0A143B2C5</accession>
<reference evidence="3 4" key="1">
    <citation type="journal article" date="2016" name="PLoS ONE">
        <title>The Identification of Novel Diagnostic Marker Genes for the Detection of Beer Spoiling Pediococcus damnosus Strains Using the BlAst Diagnostic Gene findEr.</title>
        <authorList>
            <person name="Behr J."/>
            <person name="Geissler A.J."/>
            <person name="Schmid J."/>
            <person name="Zehe A."/>
            <person name="Vogel R.F."/>
        </authorList>
    </citation>
    <scope>NUCLEOTIDE SEQUENCE [LARGE SCALE GENOMIC DNA]</scope>
    <source>
        <strain evidence="1 4">TMW 2.1533</strain>
        <strain evidence="2 3">TMW 2.1535</strain>
    </source>
</reference>
<sequence length="123" mass="14434">MLVKYRDSFQKIAMGLLSFIPDLKDIDRINKELDWYASSDDRNLYLQKNEAGDFIGLVGVEKQDQYLMIHHLAFIPQQQTEGNEQDIFNSLTNYYPDLQMMGTLETSPALARWEKRKFDQHGE</sequence>